<dbReference type="EMBL" id="GBRH01173732">
    <property type="protein sequence ID" value="JAE24164.1"/>
    <property type="molecule type" value="Transcribed_RNA"/>
</dbReference>
<name>A0A0A9GLA1_ARUDO</name>
<reference evidence="1" key="2">
    <citation type="journal article" date="2015" name="Data Brief">
        <title>Shoot transcriptome of the giant reed, Arundo donax.</title>
        <authorList>
            <person name="Barrero R.A."/>
            <person name="Guerrero F.D."/>
            <person name="Moolhuijzen P."/>
            <person name="Goolsby J.A."/>
            <person name="Tidwell J."/>
            <person name="Bellgard S.E."/>
            <person name="Bellgard M.I."/>
        </authorList>
    </citation>
    <scope>NUCLEOTIDE SEQUENCE</scope>
    <source>
        <tissue evidence="1">Shoot tissue taken approximately 20 cm above the soil surface</tissue>
    </source>
</reference>
<protein>
    <submittedName>
        <fullName evidence="1">Uncharacterized protein</fullName>
    </submittedName>
</protein>
<reference evidence="1" key="1">
    <citation type="submission" date="2014-09" db="EMBL/GenBank/DDBJ databases">
        <authorList>
            <person name="Magalhaes I.L.F."/>
            <person name="Oliveira U."/>
            <person name="Santos F.R."/>
            <person name="Vidigal T.H.D.A."/>
            <person name="Brescovit A.D."/>
            <person name="Santos A.J."/>
        </authorList>
    </citation>
    <scope>NUCLEOTIDE SEQUENCE</scope>
    <source>
        <tissue evidence="1">Shoot tissue taken approximately 20 cm above the soil surface</tissue>
    </source>
</reference>
<sequence>MASILLDVV</sequence>
<proteinExistence type="predicted"/>
<organism evidence="1">
    <name type="scientific">Arundo donax</name>
    <name type="common">Giant reed</name>
    <name type="synonym">Donax arundinaceus</name>
    <dbReference type="NCBI Taxonomy" id="35708"/>
    <lineage>
        <taxon>Eukaryota</taxon>
        <taxon>Viridiplantae</taxon>
        <taxon>Streptophyta</taxon>
        <taxon>Embryophyta</taxon>
        <taxon>Tracheophyta</taxon>
        <taxon>Spermatophyta</taxon>
        <taxon>Magnoliopsida</taxon>
        <taxon>Liliopsida</taxon>
        <taxon>Poales</taxon>
        <taxon>Poaceae</taxon>
        <taxon>PACMAD clade</taxon>
        <taxon>Arundinoideae</taxon>
        <taxon>Arundineae</taxon>
        <taxon>Arundo</taxon>
    </lineage>
</organism>
<evidence type="ECO:0000313" key="1">
    <source>
        <dbReference type="EMBL" id="JAE24164.1"/>
    </source>
</evidence>
<accession>A0A0A9GLA1</accession>